<protein>
    <submittedName>
        <fullName evidence="2">Uncharacterized protein</fullName>
    </submittedName>
</protein>
<proteinExistence type="predicted"/>
<dbReference type="Proteomes" id="UP000326396">
    <property type="component" value="Linkage Group LG6"/>
</dbReference>
<feature type="compositionally biased region" description="Polar residues" evidence="1">
    <location>
        <begin position="8"/>
        <end position="22"/>
    </location>
</feature>
<accession>A0A5N6M921</accession>
<organism evidence="2 3">
    <name type="scientific">Mikania micrantha</name>
    <name type="common">bitter vine</name>
    <dbReference type="NCBI Taxonomy" id="192012"/>
    <lineage>
        <taxon>Eukaryota</taxon>
        <taxon>Viridiplantae</taxon>
        <taxon>Streptophyta</taxon>
        <taxon>Embryophyta</taxon>
        <taxon>Tracheophyta</taxon>
        <taxon>Spermatophyta</taxon>
        <taxon>Magnoliopsida</taxon>
        <taxon>eudicotyledons</taxon>
        <taxon>Gunneridae</taxon>
        <taxon>Pentapetalae</taxon>
        <taxon>asterids</taxon>
        <taxon>campanulids</taxon>
        <taxon>Asterales</taxon>
        <taxon>Asteraceae</taxon>
        <taxon>Asteroideae</taxon>
        <taxon>Heliantheae alliance</taxon>
        <taxon>Eupatorieae</taxon>
        <taxon>Mikania</taxon>
    </lineage>
</organism>
<name>A0A5N6M921_9ASTR</name>
<reference evidence="2 3" key="1">
    <citation type="submission" date="2019-05" db="EMBL/GenBank/DDBJ databases">
        <title>Mikania micrantha, genome provides insights into the molecular mechanism of rapid growth.</title>
        <authorList>
            <person name="Liu B."/>
        </authorList>
    </citation>
    <scope>NUCLEOTIDE SEQUENCE [LARGE SCALE GENOMIC DNA]</scope>
    <source>
        <strain evidence="2">NLD-2019</strain>
        <tissue evidence="2">Leaf</tissue>
    </source>
</reference>
<gene>
    <name evidence="2" type="ORF">E3N88_32210</name>
</gene>
<evidence type="ECO:0000256" key="1">
    <source>
        <dbReference type="SAM" id="MobiDB-lite"/>
    </source>
</evidence>
<feature type="region of interest" description="Disordered" evidence="1">
    <location>
        <begin position="1"/>
        <end position="56"/>
    </location>
</feature>
<dbReference type="EMBL" id="SZYD01000016">
    <property type="protein sequence ID" value="KAD3336691.1"/>
    <property type="molecule type" value="Genomic_DNA"/>
</dbReference>
<comment type="caution">
    <text evidence="2">The sequence shown here is derived from an EMBL/GenBank/DDBJ whole genome shotgun (WGS) entry which is preliminary data.</text>
</comment>
<dbReference type="AlphaFoldDB" id="A0A5N6M921"/>
<sequence length="430" mass="48429">MADEETPRNSLWQKNPGKSSLIDNAARKSAQKECSPQKLSRPNITKLDARRKLPNVHNEVATKVAQQEPNPPKHLSPKISKAAARRILPDVHNKVDTTEAGTSSMQVISTTKGIGDIQTDKQDKSTEKLVYAHDKGKSILTSLPVVQNYDSYSLIELEDNLVSSSNLFIDYLKIKNKDAIECDEMPNNATTIENVGVPENVADENVVVPDNVCGEAHEDEGNLDIIGSVSLIPTVVIDEFIEEIERDVNEALLNYPRDEGIKDALVEWRAKLLKFGKQMGDDNANISYKDHNLDNNTKDPFDSTQYNISCSMMEELENSLLSKYDGTNEKGKTRCDIAVANEKKVILCVKRSKMEDNVASTIFCANKNNWDFIFKTEHSAAAVTRVTFESYPGMDLRVFFLNCWVDVLNNEDQYRKKVIQKDYSHHVLCW</sequence>
<evidence type="ECO:0000313" key="3">
    <source>
        <dbReference type="Proteomes" id="UP000326396"/>
    </source>
</evidence>
<keyword evidence="3" id="KW-1185">Reference proteome</keyword>
<evidence type="ECO:0000313" key="2">
    <source>
        <dbReference type="EMBL" id="KAD3336691.1"/>
    </source>
</evidence>
<feature type="compositionally biased region" description="Polar residues" evidence="1">
    <location>
        <begin position="32"/>
        <end position="43"/>
    </location>
</feature>